<evidence type="ECO:0000256" key="4">
    <source>
        <dbReference type="ARBA" id="ARBA00013229"/>
    </source>
</evidence>
<feature type="domain" description="Pectinesterase catalytic" evidence="12">
    <location>
        <begin position="282"/>
        <end position="545"/>
    </location>
</feature>
<dbReference type="GO" id="GO:0042545">
    <property type="term" value="P:cell wall modification"/>
    <property type="evidence" value="ECO:0007669"/>
    <property type="project" value="InterPro"/>
</dbReference>
<feature type="region of interest" description="Disordered" evidence="10">
    <location>
        <begin position="169"/>
        <end position="205"/>
    </location>
</feature>
<organism evidence="13 14">
    <name type="scientific">Neoarthrinium moseri</name>
    <dbReference type="NCBI Taxonomy" id="1658444"/>
    <lineage>
        <taxon>Eukaryota</taxon>
        <taxon>Fungi</taxon>
        <taxon>Dikarya</taxon>
        <taxon>Ascomycota</taxon>
        <taxon>Pezizomycotina</taxon>
        <taxon>Sordariomycetes</taxon>
        <taxon>Xylariomycetidae</taxon>
        <taxon>Amphisphaeriales</taxon>
        <taxon>Apiosporaceae</taxon>
        <taxon>Neoarthrinium</taxon>
    </lineage>
</organism>
<reference evidence="13" key="1">
    <citation type="submission" date="2021-03" db="EMBL/GenBank/DDBJ databases">
        <title>Revisited historic fungal species revealed as producer of novel bioactive compounds through whole genome sequencing and comparative genomics.</title>
        <authorList>
            <person name="Vignolle G.A."/>
            <person name="Hochenegger N."/>
            <person name="Mach R.L."/>
            <person name="Mach-Aigner A.R."/>
            <person name="Javad Rahimi M."/>
            <person name="Salim K.A."/>
            <person name="Chan C.M."/>
            <person name="Lim L.B.L."/>
            <person name="Cai F."/>
            <person name="Druzhinina I.S."/>
            <person name="U'Ren J.M."/>
            <person name="Derntl C."/>
        </authorList>
    </citation>
    <scope>NUCLEOTIDE SEQUENCE</scope>
    <source>
        <strain evidence="13">TUCIM 5799</strain>
    </source>
</reference>
<dbReference type="GO" id="GO:0005576">
    <property type="term" value="C:extracellular region"/>
    <property type="evidence" value="ECO:0007669"/>
    <property type="project" value="UniProtKB-SubCell"/>
</dbReference>
<evidence type="ECO:0000256" key="11">
    <source>
        <dbReference type="SAM" id="SignalP"/>
    </source>
</evidence>
<dbReference type="FunFam" id="2.160.20.10:FF:000014">
    <property type="entry name" value="Pectinesterase"/>
    <property type="match status" value="3"/>
</dbReference>
<evidence type="ECO:0000313" key="13">
    <source>
        <dbReference type="EMBL" id="KAI1859404.1"/>
    </source>
</evidence>
<evidence type="ECO:0000256" key="2">
    <source>
        <dbReference type="ARBA" id="ARBA00005184"/>
    </source>
</evidence>
<dbReference type="PANTHER" id="PTHR31321">
    <property type="entry name" value="ACYL-COA THIOESTER HYDROLASE YBHC-RELATED"/>
    <property type="match status" value="1"/>
</dbReference>
<keyword evidence="7" id="KW-0378">Hydrolase</keyword>
<evidence type="ECO:0000256" key="6">
    <source>
        <dbReference type="ARBA" id="ARBA00022729"/>
    </source>
</evidence>
<evidence type="ECO:0000256" key="10">
    <source>
        <dbReference type="SAM" id="MobiDB-lite"/>
    </source>
</evidence>
<comment type="catalytic activity">
    <reaction evidence="9">
        <text>[(1-&gt;4)-alpha-D-galacturonosyl methyl ester](n) + n H2O = [(1-&gt;4)-alpha-D-galacturonosyl](n) + n methanol + n H(+)</text>
        <dbReference type="Rhea" id="RHEA:22380"/>
        <dbReference type="Rhea" id="RHEA-COMP:14570"/>
        <dbReference type="Rhea" id="RHEA-COMP:14573"/>
        <dbReference type="ChEBI" id="CHEBI:15377"/>
        <dbReference type="ChEBI" id="CHEBI:15378"/>
        <dbReference type="ChEBI" id="CHEBI:17790"/>
        <dbReference type="ChEBI" id="CHEBI:140522"/>
        <dbReference type="ChEBI" id="CHEBI:140523"/>
        <dbReference type="EC" id="3.1.1.11"/>
    </reaction>
</comment>
<feature type="compositionally biased region" description="Low complexity" evidence="10">
    <location>
        <begin position="1348"/>
        <end position="1360"/>
    </location>
</feature>
<evidence type="ECO:0000256" key="7">
    <source>
        <dbReference type="ARBA" id="ARBA00022801"/>
    </source>
</evidence>
<comment type="similarity">
    <text evidence="3">Belongs to the pectinesterase family.</text>
</comment>
<feature type="domain" description="Pectinesterase catalytic" evidence="12">
    <location>
        <begin position="1377"/>
        <end position="1651"/>
    </location>
</feature>
<gene>
    <name evidence="13" type="ORF">JX265_010407</name>
</gene>
<dbReference type="InterPro" id="IPR012334">
    <property type="entry name" value="Pectin_lyas_fold"/>
</dbReference>
<accession>A0A9P9WEG8</accession>
<dbReference type="Proteomes" id="UP000829685">
    <property type="component" value="Unassembled WGS sequence"/>
</dbReference>
<dbReference type="EC" id="3.1.1.11" evidence="4"/>
<dbReference type="InterPro" id="IPR000070">
    <property type="entry name" value="Pectinesterase_cat"/>
</dbReference>
<feature type="domain" description="Pectinesterase catalytic" evidence="12">
    <location>
        <begin position="690"/>
        <end position="947"/>
    </location>
</feature>
<dbReference type="SUPFAM" id="SSF51126">
    <property type="entry name" value="Pectin lyase-like"/>
    <property type="match status" value="5"/>
</dbReference>
<name>A0A9P9WEG8_9PEZI</name>
<comment type="subcellular location">
    <subcellularLocation>
        <location evidence="1">Secreted</location>
    </subcellularLocation>
</comment>
<comment type="caution">
    <text evidence="13">The sequence shown here is derived from an EMBL/GenBank/DDBJ whole genome shotgun (WGS) entry which is preliminary data.</text>
</comment>
<dbReference type="Pfam" id="PF01095">
    <property type="entry name" value="Pectinesterase"/>
    <property type="match status" value="5"/>
</dbReference>
<dbReference type="InterPro" id="IPR011050">
    <property type="entry name" value="Pectin_lyase_fold/virulence"/>
</dbReference>
<sequence>MAQKMFTYQILLLLCFSAWCSALEGSFTLSISPSRRDTCRRRPQTTSTFLEPEPTHIHSFDAFSSSASVISSQLEEATSASTTVSGVVQSAPSNVNPVVWDYQSATFSSLESSYSPDVPLAASSSSTSDLSQSTSLSLDSSTTSYWAISDSISSTSNWAISTSSSASAATESGHSTSSSESISITNSQTSLSSSGDHTPSSTSQLISSSVEDVLSSTSSQYSYASATSTTVDTLIAASYSQLVTTTSSATLPVLTASSVSLPSSSSTASSLLIPAANNDPAITVSTDGTKDYTSIGDAITYAQSRGYSTVNVLAGTYVENITVSNTAAVTIVGETSDSAGFSGNLVTVYNGGNTATTLNYAVAAKGITWKNVNFLNTNASSAAGAVYLRGSKNAFYSCKFIASGQVAINGAYASAIIANSYIEATDKVVYSYPSLYIYGSTITATSSSANLVYNKGGTYTSGTTSTLYNSTIVFDSCSVVQKAGVTNSNVFLAAANAAGSVVLYRDSALAGFIAASGAHVDATTQDTRNKYIEFGTTGTGSYLNKASVRSQYVSWVTDVTQLSVYDISNFFATAYPSVAHDLNCLINDNELNNLVSAQLLNFLVFDRDRVTITCVFKCVFSNVFLRLCALGKYVFKCIFNNGVLGFYILALCVFDFGVVHSPDFNSNKLYFRIGLGFFDVSPSLDAKYCVDTIAALPADSSTQYIYILAGTYTEQVTLSRTGTTIIRGETSNSWSSSSNMVTIQNKAGVSSSAGGSSGTAVFSASKYEAKLVSFYNVNFENTYTPTTNYVALGVYAKGKQVAFYGCNIKSSQGTLYFDYGAFFFSGGRIQGTTDFIWGQGAAYIYNSVIVSSGTSTGQTIAAHKYQGSYGRSQFVFDTCAMVPADNLVPTGSTYLGRDYSTNSSVAVVNSYLDSHIAAARWKISAASTFVGTFVESNNTGPASSVARVRAVADGSVYTVANVLGDDSWLDTSAIAPFSGWPDSIYTQASTTSSTVAPATVTNSASSTASVSTSSVASTLTVAPTPTVGQYGSVASAIAALPSDGLAYTIYILAGTYEEQFNVTRRGKVTLRGETTWANDFTRNTVLIQFSDGVSTSANANEQTPIINWKNTNADGLALYNINFTNTYPQTPSTAALAADFYGTNMAAYGCAFKGFQDSLLVNQGVQVFSNSYVEGSVDFIWGYSKAYFHQCYIASNTANAYITAQNRPSASWAGGFVFDRSVITYTPSYGTTYSSTYLGRPWSQYAIVVYMNSFLDQHIAAAGWSTWATSDPRTTNVLFGEFNNTGAGNWTSSRASFATQLTESQASSYSLTSFIGSTSWLDMAAFNYAPSYSLSSGASATTSPSNQTTPTVTWTHPTSGTSPPAGAVLVSVNGIIPGSYTSLTDALASLPADTTTQVIFMYPGTYNEQPPAVNRAGPVIIMGYTSDAPGRAYKTNQVTITQARGLSVSPVPVGHSNAETATFSTASSKISMYNINLVNSDNSDGSKASYVTLAGSIYGNKIGFYGCSFVGWQDTLLTGATNGYQYYESCYIEGAIDFIWGYSKAYFKGCTIGAKKAKSAVTAHSRSSLSAIGGYIFDQCLFTAAEGFTTDLTGTVYLGRPYSKYALVVVKNSYLDNTIQPAGWKVWSSTDPRTDYITFAEYNNAGPGNWENNVAARQAFGNSTLLTSDTYSLATVMDSTDWIDMTYWDSIVTPTPSVTNTTSPVTPVANTTTPYDGTNPPAGAFIVSKTAIQGITTYDTIQSALDALPTSSSAKATIFIYPGVYEEQLIVKKSGTTTLLGYSASPGDYSQNQVTITYNKGIDTQADASNSDSATVYATGNFLQAVNINFANTFGNTQNYASLGFGVKSSKYASLYGCQVFGGQDALLINGYFFASNSYIEGNIDMIWGSGAGYFLNSTIAPNKDGIALTANKRTNSTTAAGFVFDQCTVKPAASASYSAISLGRPWNQYARVAYINSYLDSCIEATGWDYWTKTDPRTSGVLFGEAGNYGPGASTASRASFATQLDASTAAQFQLSSFFTSTSWINTTYVWATPFAASSVPSPISSSASISSISSTSASTSTVFTTFYTTSVSTLKQTAYTTVTAADKTVSNKVTNTLDVGTTITPDPVSKTVLITITTSIQNTATEPDTVETVKSTVIVDVGTTVTPNPTTKTDTSVITVTSTDIATTTAKAVTVKSTLTETAYATSTPKASTTTQVVGSTVTSTKTSTQQAVTTILTITVTSGSEDATTTSAKATTTWVTSVTTTTKTVKSTTTLSCTPTSSIKRRGREEAFLQARDAIVKTVTVTVPSLYTTTVATATSTVSGTTVTTDIVTTRTVGKTSTLKPVTNTETSSVTVFKTSTTTVPGSTLTTTSLATKTTGKTSVLKASTVVVTGVTTTTQIVKSTITLPAQTITSLATSVRTITTVLPASTHTVTSTKNVSETQIVTLEASTVTKTSTAKTTLHPSTTITQRATVTKTTTVKSTTYTTSVATSIKKNSPTCAA</sequence>
<dbReference type="EMBL" id="JAFIMR010000034">
    <property type="protein sequence ID" value="KAI1859404.1"/>
    <property type="molecule type" value="Genomic_DNA"/>
</dbReference>
<proteinExistence type="inferred from homology"/>
<feature type="signal peptide" evidence="11">
    <location>
        <begin position="1"/>
        <end position="22"/>
    </location>
</feature>
<evidence type="ECO:0000256" key="1">
    <source>
        <dbReference type="ARBA" id="ARBA00004613"/>
    </source>
</evidence>
<feature type="domain" description="Pectinesterase catalytic" evidence="12">
    <location>
        <begin position="1026"/>
        <end position="1316"/>
    </location>
</feature>
<evidence type="ECO:0000256" key="5">
    <source>
        <dbReference type="ARBA" id="ARBA00022525"/>
    </source>
</evidence>
<keyword evidence="5" id="KW-0964">Secreted</keyword>
<dbReference type="GO" id="GO:0045490">
    <property type="term" value="P:pectin catabolic process"/>
    <property type="evidence" value="ECO:0007669"/>
    <property type="project" value="TreeGrafter"/>
</dbReference>
<evidence type="ECO:0000256" key="3">
    <source>
        <dbReference type="ARBA" id="ARBA00008891"/>
    </source>
</evidence>
<keyword evidence="8" id="KW-0063">Aspartyl esterase</keyword>
<keyword evidence="14" id="KW-1185">Reference proteome</keyword>
<dbReference type="GO" id="GO:0030599">
    <property type="term" value="F:pectinesterase activity"/>
    <property type="evidence" value="ECO:0007669"/>
    <property type="project" value="UniProtKB-EC"/>
</dbReference>
<evidence type="ECO:0000256" key="8">
    <source>
        <dbReference type="ARBA" id="ARBA00023085"/>
    </source>
</evidence>
<evidence type="ECO:0000313" key="14">
    <source>
        <dbReference type="Proteomes" id="UP000829685"/>
    </source>
</evidence>
<feature type="region of interest" description="Disordered" evidence="10">
    <location>
        <begin position="1339"/>
        <end position="1360"/>
    </location>
</feature>
<evidence type="ECO:0000256" key="9">
    <source>
        <dbReference type="ARBA" id="ARBA00047928"/>
    </source>
</evidence>
<feature type="chain" id="PRO_5040516987" description="pectinesterase" evidence="11">
    <location>
        <begin position="23"/>
        <end position="2486"/>
    </location>
</feature>
<feature type="domain" description="Pectinesterase catalytic" evidence="12">
    <location>
        <begin position="1731"/>
        <end position="2020"/>
    </location>
</feature>
<evidence type="ECO:0000259" key="12">
    <source>
        <dbReference type="Pfam" id="PF01095"/>
    </source>
</evidence>
<comment type="pathway">
    <text evidence="2">Glycan metabolism; pectin degradation; 2-dehydro-3-deoxy-D-gluconate from pectin: step 1/5.</text>
</comment>
<keyword evidence="6 11" id="KW-0732">Signal</keyword>
<dbReference type="Gene3D" id="2.160.20.10">
    <property type="entry name" value="Single-stranded right-handed beta-helix, Pectin lyase-like"/>
    <property type="match status" value="5"/>
</dbReference>
<dbReference type="PANTHER" id="PTHR31321:SF58">
    <property type="entry name" value="METHYLESTERASE, PUTATIVE-RELATED"/>
    <property type="match status" value="1"/>
</dbReference>
<protein>
    <recommendedName>
        <fullName evidence="4">pectinesterase</fullName>
        <ecNumber evidence="4">3.1.1.11</ecNumber>
    </recommendedName>
</protein>